<keyword evidence="1 2" id="KW-0732">Signal</keyword>
<dbReference type="PANTHER" id="PTHR39160">
    <property type="entry name" value="CELL WALL-BINDING PROTEIN YOCH"/>
    <property type="match status" value="1"/>
</dbReference>
<protein>
    <recommendedName>
        <fullName evidence="3">3D domain-containing protein</fullName>
    </recommendedName>
</protein>
<evidence type="ECO:0000313" key="5">
    <source>
        <dbReference type="Proteomes" id="UP000030403"/>
    </source>
</evidence>
<gene>
    <name evidence="4" type="ORF">N783_04220</name>
</gene>
<dbReference type="PANTHER" id="PTHR39160:SF4">
    <property type="entry name" value="RESUSCITATION-PROMOTING FACTOR RPFB"/>
    <property type="match status" value="1"/>
</dbReference>
<dbReference type="eggNOG" id="COG3584">
    <property type="taxonomic scope" value="Bacteria"/>
</dbReference>
<dbReference type="Pfam" id="PF06725">
    <property type="entry name" value="3D"/>
    <property type="match status" value="1"/>
</dbReference>
<dbReference type="GO" id="GO:0019867">
    <property type="term" value="C:outer membrane"/>
    <property type="evidence" value="ECO:0007669"/>
    <property type="project" value="InterPro"/>
</dbReference>
<proteinExistence type="predicted"/>
<dbReference type="GO" id="GO:0009254">
    <property type="term" value="P:peptidoglycan turnover"/>
    <property type="evidence" value="ECO:0007669"/>
    <property type="project" value="InterPro"/>
</dbReference>
<evidence type="ECO:0000256" key="2">
    <source>
        <dbReference type="SAM" id="SignalP"/>
    </source>
</evidence>
<dbReference type="InterPro" id="IPR010611">
    <property type="entry name" value="3D_dom"/>
</dbReference>
<feature type="signal peptide" evidence="2">
    <location>
        <begin position="1"/>
        <end position="30"/>
    </location>
</feature>
<dbReference type="GO" id="GO:0004553">
    <property type="term" value="F:hydrolase activity, hydrolyzing O-glycosyl compounds"/>
    <property type="evidence" value="ECO:0007669"/>
    <property type="project" value="InterPro"/>
</dbReference>
<dbReference type="RefSeq" id="WP_027445921.1">
    <property type="nucleotide sequence ID" value="NZ_AULJ01000019.1"/>
</dbReference>
<dbReference type="SUPFAM" id="SSF50685">
    <property type="entry name" value="Barwin-like endoglucanases"/>
    <property type="match status" value="1"/>
</dbReference>
<dbReference type="Gene3D" id="2.40.40.10">
    <property type="entry name" value="RlpA-like domain"/>
    <property type="match status" value="1"/>
</dbReference>
<dbReference type="Proteomes" id="UP000030403">
    <property type="component" value="Unassembled WGS sequence"/>
</dbReference>
<feature type="chain" id="PRO_5002021818" description="3D domain-containing protein" evidence="2">
    <location>
        <begin position="31"/>
        <end position="229"/>
    </location>
</feature>
<dbReference type="AlphaFoldDB" id="A0A0A5GFA4"/>
<evidence type="ECO:0000259" key="3">
    <source>
        <dbReference type="Pfam" id="PF06725"/>
    </source>
</evidence>
<dbReference type="CDD" id="cd22786">
    <property type="entry name" value="DPBB_YuiC-like"/>
    <property type="match status" value="1"/>
</dbReference>
<dbReference type="STRING" id="1385511.GCA_000425225_01898"/>
<dbReference type="EMBL" id="AVPF01000012">
    <property type="protein sequence ID" value="KGX89805.1"/>
    <property type="molecule type" value="Genomic_DNA"/>
</dbReference>
<organism evidence="4 5">
    <name type="scientific">Pontibacillus marinus BH030004 = DSM 16465</name>
    <dbReference type="NCBI Taxonomy" id="1385511"/>
    <lineage>
        <taxon>Bacteria</taxon>
        <taxon>Bacillati</taxon>
        <taxon>Bacillota</taxon>
        <taxon>Bacilli</taxon>
        <taxon>Bacillales</taxon>
        <taxon>Bacillaceae</taxon>
        <taxon>Pontibacillus</taxon>
    </lineage>
</organism>
<evidence type="ECO:0000313" key="4">
    <source>
        <dbReference type="EMBL" id="KGX89805.1"/>
    </source>
</evidence>
<dbReference type="InterPro" id="IPR036908">
    <property type="entry name" value="RlpA-like_sf"/>
</dbReference>
<name>A0A0A5GFA4_9BACI</name>
<reference evidence="4 5" key="1">
    <citation type="submission" date="2013-08" db="EMBL/GenBank/DDBJ databases">
        <authorList>
            <person name="Huang J."/>
            <person name="Wang G."/>
        </authorList>
    </citation>
    <scope>NUCLEOTIDE SEQUENCE [LARGE SCALE GENOMIC DNA]</scope>
    <source>
        <strain evidence="4 5">BH030004</strain>
    </source>
</reference>
<sequence length="229" mass="25682">MKTLLKRIMMLGLLVAALGSTFTSISNVSAVEVGVWIHNQTKSLYPFQSTYDEHEDRQVSLKKKEFKYADSKTRYISSQQIQGPTSIEEAVDFSQFPKSTVLATGYTAGVESTGKTPDHPMYGITYSGVKVKRDLYSTIAADLDIYPIGTILYIPDYGFGVVADKGSAIQGNKIDLYYETVDDVYEKWGKKRVDVYVVKKGNGRLSEDTLVTLNQNEQLQVFREEILQS</sequence>
<dbReference type="InterPro" id="IPR051933">
    <property type="entry name" value="Resuscitation_pf_RpfB"/>
</dbReference>
<feature type="domain" description="3D" evidence="3">
    <location>
        <begin position="137"/>
        <end position="198"/>
    </location>
</feature>
<keyword evidence="5" id="KW-1185">Reference proteome</keyword>
<accession>A0A0A5GFA4</accession>
<evidence type="ECO:0000256" key="1">
    <source>
        <dbReference type="ARBA" id="ARBA00022729"/>
    </source>
</evidence>
<comment type="caution">
    <text evidence="4">The sequence shown here is derived from an EMBL/GenBank/DDBJ whole genome shotgun (WGS) entry which is preliminary data.</text>
</comment>